<accession>A0A8B0SQQ9</accession>
<reference evidence="2 4" key="1">
    <citation type="submission" date="2021-03" db="EMBL/GenBank/DDBJ databases">
        <title>Draft genome and methylome analysis of Thiotrix fructosivoruns ATCC 49748.</title>
        <authorList>
            <person name="Fomenkov A."/>
            <person name="Grabovich M.Y."/>
            <person name="Roberts R.J."/>
        </authorList>
    </citation>
    <scope>NUCLEOTIDE SEQUENCE [LARGE SCALE GENOMIC DNA]</scope>
    <source>
        <strain evidence="2 4">ATCC 49748</strain>
    </source>
</reference>
<proteinExistence type="predicted"/>
<keyword evidence="3" id="KW-0540">Nuclease</keyword>
<feature type="domain" description="DUF2357" evidence="1">
    <location>
        <begin position="116"/>
        <end position="362"/>
    </location>
</feature>
<dbReference type="Proteomes" id="UP000664466">
    <property type="component" value="Unassembled WGS sequence"/>
</dbReference>
<protein>
    <submittedName>
        <fullName evidence="3">Restriction endonuclease-like protein</fullName>
    </submittedName>
</protein>
<evidence type="ECO:0000313" key="2">
    <source>
        <dbReference type="EMBL" id="MBO0612155.1"/>
    </source>
</evidence>
<dbReference type="Pfam" id="PF09823">
    <property type="entry name" value="DUF2357"/>
    <property type="match status" value="1"/>
</dbReference>
<dbReference type="InterPro" id="IPR018633">
    <property type="entry name" value="DUF2357"/>
</dbReference>
<organism evidence="3">
    <name type="scientific">Thiothrix fructosivorans</name>
    <dbReference type="NCBI Taxonomy" id="111770"/>
    <lineage>
        <taxon>Bacteria</taxon>
        <taxon>Pseudomonadati</taxon>
        <taxon>Pseudomonadota</taxon>
        <taxon>Gammaproteobacteria</taxon>
        <taxon>Thiotrichales</taxon>
        <taxon>Thiotrichaceae</taxon>
        <taxon>Thiothrix</taxon>
    </lineage>
</organism>
<keyword evidence="3" id="KW-0255">Endonuclease</keyword>
<dbReference type="EMBL" id="CP072748">
    <property type="protein sequence ID" value="QTX12348.1"/>
    <property type="molecule type" value="Genomic_DNA"/>
</dbReference>
<dbReference type="GO" id="GO:0004519">
    <property type="term" value="F:endonuclease activity"/>
    <property type="evidence" value="ECO:0007669"/>
    <property type="project" value="UniProtKB-KW"/>
</dbReference>
<gene>
    <name evidence="3" type="ORF">J1836_008510</name>
    <name evidence="2" type="ORF">J1836_04315</name>
</gene>
<evidence type="ECO:0000313" key="4">
    <source>
        <dbReference type="Proteomes" id="UP000664466"/>
    </source>
</evidence>
<evidence type="ECO:0000259" key="1">
    <source>
        <dbReference type="Pfam" id="PF09823"/>
    </source>
</evidence>
<dbReference type="InterPro" id="IPR007505">
    <property type="entry name" value="PDDEXK_7"/>
</dbReference>
<dbReference type="EMBL" id="JAFMPM010000006">
    <property type="protein sequence ID" value="MBO0612155.1"/>
    <property type="molecule type" value="Genomic_DNA"/>
</dbReference>
<dbReference type="AlphaFoldDB" id="A0A8B0SQQ9"/>
<reference evidence="3" key="2">
    <citation type="submission" date="2021-04" db="EMBL/GenBank/DDBJ databases">
        <title>Complete Genome and methylome analysis of Thiothrix fructosivorans ATCC 49748.</title>
        <authorList>
            <person name="Fomenkov A."/>
            <person name="Sun L."/>
            <person name="Vincze T."/>
            <person name="Grabovich M.Y."/>
            <person name="Roberts R.J."/>
        </authorList>
    </citation>
    <scope>NUCLEOTIDE SEQUENCE</scope>
    <source>
        <strain evidence="3">ATCC 49748</strain>
    </source>
</reference>
<keyword evidence="3" id="KW-0378">Hydrolase</keyword>
<dbReference type="RefSeq" id="WP_207249859.1">
    <property type="nucleotide sequence ID" value="NZ_JAFMPM010000006.1"/>
</dbReference>
<name>A0A8B0SQQ9_9GAMM</name>
<dbReference type="Pfam" id="PF04411">
    <property type="entry name" value="PDDEXK_7"/>
    <property type="match status" value="1"/>
</dbReference>
<evidence type="ECO:0000313" key="3">
    <source>
        <dbReference type="EMBL" id="QTX12348.1"/>
    </source>
</evidence>
<sequence length="780" mass="89072">MPEILQLDTPDWMLVVWTKDTDTAIRRLQHTLQHRDKPLPPTLLSFSPALLVTDEDCVLSEYQVAATPLFFENKLYEFEFRFRCGRYDAGSPAVLHRLQAVEEAFHYAAHTDSLRGSLNFANDVGWFRLKLTYTRATKRIEQSIAFEVLPLKMDLHTDLVQIQQVIDRQYPLWRFALSHKTDTELERSRQPHERFPLLWLAQFAGLREALQAGVRQILNAPHSRLLSQADYCRADRLQGRLTRRQEEAITADQQQGLTQRRYRQQQRHLSADTPENRFVKMVLQHCVRELSRFAQRATAENAAPENSRLSASFFQALQDWQTPLQQQLNQPFFRDIGAFSGLNGTSLVLHQKAGYAAVYRVWLQLRMYLEVLGRHAAVSVKSVAELYEVWCFLEIRRVLTETLGFSEQTSTKAQLDRRRLERHLHDGIGSAFVLERADGVRLRLAHEPVIGRLTKGLRQGLVSWTTTQKPDILLDITLPDGQRLCWIFDAKYRIQEGAAGQDTAPDDAINQMHRYRDALIYADSRDAMQHTKSRPVFGAFVLFPGWFEQHAQTNPAQAAIDAVGIGSFPLLPGQACLWLQQFLEQQLGKITPQQTAAYPQADADRYFVQDAGRISYSGMQTVRYRDLTLVAGLGGGRSADYMTAFREGAAQWYHLPVTTPQQRRVAHFVMQELRYCAPAVPVLGTAEREIGFVYPVLAVECVKRSAITEAQSGSRKIRDPDAVYWLFTLGAPLRLGIRVLVPGMRDFKFRLTGLDDLSTAGNWQALPDRYVFLAHDPQPV</sequence>
<keyword evidence="4" id="KW-1185">Reference proteome</keyword>